<name>A0A4S4JWF2_ALKAL</name>
<dbReference type="Proteomes" id="UP000297014">
    <property type="component" value="Unassembled WGS sequence"/>
</dbReference>
<feature type="region of interest" description="Disordered" evidence="1">
    <location>
        <begin position="1"/>
        <end position="33"/>
    </location>
</feature>
<feature type="compositionally biased region" description="Polar residues" evidence="1">
    <location>
        <begin position="1"/>
        <end position="13"/>
    </location>
</feature>
<dbReference type="AlphaFoldDB" id="A0A4S4JWF2"/>
<reference evidence="2 3" key="1">
    <citation type="submission" date="2014-01" db="EMBL/GenBank/DDBJ databases">
        <title>Draft genome sequencing of Bacillus alcalophilus CGMCC 1.3604.</title>
        <authorList>
            <person name="Yang J."/>
            <person name="Diao L."/>
            <person name="Yang S."/>
        </authorList>
    </citation>
    <scope>NUCLEOTIDE SEQUENCE [LARGE SCALE GENOMIC DNA]</scope>
    <source>
        <strain evidence="2 3">CGMCC 1.3604</strain>
    </source>
</reference>
<dbReference type="EMBL" id="JALP01000225">
    <property type="protein sequence ID" value="THG89491.1"/>
    <property type="molecule type" value="Genomic_DNA"/>
</dbReference>
<evidence type="ECO:0000256" key="1">
    <source>
        <dbReference type="SAM" id="MobiDB-lite"/>
    </source>
</evidence>
<protein>
    <submittedName>
        <fullName evidence="2">Uncharacterized protein</fullName>
    </submittedName>
</protein>
<proteinExistence type="predicted"/>
<gene>
    <name evidence="2" type="ORF">AJ85_17390</name>
</gene>
<comment type="caution">
    <text evidence="2">The sequence shown here is derived from an EMBL/GenBank/DDBJ whole genome shotgun (WGS) entry which is preliminary data.</text>
</comment>
<dbReference type="RefSeq" id="WP_160173401.1">
    <property type="nucleotide sequence ID" value="NZ_ALPT02000031.1"/>
</dbReference>
<evidence type="ECO:0000313" key="2">
    <source>
        <dbReference type="EMBL" id="THG89491.1"/>
    </source>
</evidence>
<accession>A0A4S4JWF2</accession>
<sequence length="56" mass="6651">MNTNLNDTFSTYWKTDYKRPDPATSAKEKETNQSEAWLELQKVIKQKAKEKWSLTE</sequence>
<feature type="compositionally biased region" description="Basic and acidic residues" evidence="1">
    <location>
        <begin position="15"/>
        <end position="32"/>
    </location>
</feature>
<evidence type="ECO:0000313" key="3">
    <source>
        <dbReference type="Proteomes" id="UP000297014"/>
    </source>
</evidence>
<organism evidence="2 3">
    <name type="scientific">Alkalihalobacillus alcalophilus ATCC 27647 = CGMCC 1.3604</name>
    <dbReference type="NCBI Taxonomy" id="1218173"/>
    <lineage>
        <taxon>Bacteria</taxon>
        <taxon>Bacillati</taxon>
        <taxon>Bacillota</taxon>
        <taxon>Bacilli</taxon>
        <taxon>Bacillales</taxon>
        <taxon>Bacillaceae</taxon>
        <taxon>Alkalihalobacillus</taxon>
    </lineage>
</organism>